<keyword evidence="3" id="KW-1185">Reference proteome</keyword>
<protein>
    <recommendedName>
        <fullName evidence="1">Anticodon-binding domain-containing protein</fullName>
    </recommendedName>
</protein>
<dbReference type="EMBL" id="CAJPIZ010001548">
    <property type="protein sequence ID" value="CAG2103676.1"/>
    <property type="molecule type" value="Genomic_DNA"/>
</dbReference>
<accession>A0A7R9KHY7</accession>
<dbReference type="AlphaFoldDB" id="A0A7R9KHY7"/>
<dbReference type="InterPro" id="IPR027031">
    <property type="entry name" value="Gly-tRNA_synthase/POLG2"/>
</dbReference>
<name>A0A7R9KHY7_9ACAR</name>
<dbReference type="PANTHER" id="PTHR10745:SF8">
    <property type="entry name" value="DNA POLYMERASE SUBUNIT GAMMA-2, MITOCHONDRIAL"/>
    <property type="match status" value="1"/>
</dbReference>
<evidence type="ECO:0000259" key="1">
    <source>
        <dbReference type="Pfam" id="PF03129"/>
    </source>
</evidence>
<dbReference type="GO" id="GO:0005739">
    <property type="term" value="C:mitochondrion"/>
    <property type="evidence" value="ECO:0007669"/>
    <property type="project" value="TreeGrafter"/>
</dbReference>
<dbReference type="SUPFAM" id="SSF52954">
    <property type="entry name" value="Class II aaRS ABD-related"/>
    <property type="match status" value="1"/>
</dbReference>
<evidence type="ECO:0000313" key="3">
    <source>
        <dbReference type="Proteomes" id="UP000759131"/>
    </source>
</evidence>
<evidence type="ECO:0000313" key="2">
    <source>
        <dbReference type="EMBL" id="CAD7623246.1"/>
    </source>
</evidence>
<sequence>MSLKNILSLKKYSFLKQPKGSPNVLLTPLSQQIKQNIAFEWIKSIRKLPSVEMFVTPFITHTEPLIGDQNNMNDILLKSILDNYSDYYKVWSEGMTETVENKCPQLESIEHISGSSVKTTHPALTDSDIISCQIDLDNSLIAILSDAFTTKKYESGKSVTKMKFDASLAPFKVGFTFRDNVLINDVLLDLTKHLIQSLKLFDIPVLPFAPNKLVSIDHHDELGIVYTVILDNESTQMGVVGLRNRDSDTEESVHISRLQQTLCLYLNVIHPSIIRNKY</sequence>
<dbReference type="PANTHER" id="PTHR10745">
    <property type="entry name" value="GLYCYL-TRNA SYNTHETASE/DNA POLYMERASE SUBUNIT GAMMA-2"/>
    <property type="match status" value="1"/>
</dbReference>
<dbReference type="InterPro" id="IPR004154">
    <property type="entry name" value="Anticodon-bd"/>
</dbReference>
<feature type="domain" description="Anticodon-binding" evidence="1">
    <location>
        <begin position="216"/>
        <end position="259"/>
    </location>
</feature>
<proteinExistence type="predicted"/>
<dbReference type="Gene3D" id="3.40.50.800">
    <property type="entry name" value="Anticodon-binding domain"/>
    <property type="match status" value="1"/>
</dbReference>
<dbReference type="OrthoDB" id="5394539at2759"/>
<gene>
    <name evidence="2" type="ORF">OSB1V03_LOCUS3703</name>
</gene>
<dbReference type="GO" id="GO:0006264">
    <property type="term" value="P:mitochondrial DNA replication"/>
    <property type="evidence" value="ECO:0007669"/>
    <property type="project" value="TreeGrafter"/>
</dbReference>
<dbReference type="Proteomes" id="UP000759131">
    <property type="component" value="Unassembled WGS sequence"/>
</dbReference>
<dbReference type="EMBL" id="OC856123">
    <property type="protein sequence ID" value="CAD7623246.1"/>
    <property type="molecule type" value="Genomic_DNA"/>
</dbReference>
<organism evidence="2">
    <name type="scientific">Medioppia subpectinata</name>
    <dbReference type="NCBI Taxonomy" id="1979941"/>
    <lineage>
        <taxon>Eukaryota</taxon>
        <taxon>Metazoa</taxon>
        <taxon>Ecdysozoa</taxon>
        <taxon>Arthropoda</taxon>
        <taxon>Chelicerata</taxon>
        <taxon>Arachnida</taxon>
        <taxon>Acari</taxon>
        <taxon>Acariformes</taxon>
        <taxon>Sarcoptiformes</taxon>
        <taxon>Oribatida</taxon>
        <taxon>Brachypylina</taxon>
        <taxon>Oppioidea</taxon>
        <taxon>Oppiidae</taxon>
        <taxon>Medioppia</taxon>
    </lineage>
</organism>
<dbReference type="InterPro" id="IPR036621">
    <property type="entry name" value="Anticodon-bd_dom_sf"/>
</dbReference>
<reference evidence="2" key="1">
    <citation type="submission" date="2020-11" db="EMBL/GenBank/DDBJ databases">
        <authorList>
            <person name="Tran Van P."/>
        </authorList>
    </citation>
    <scope>NUCLEOTIDE SEQUENCE</scope>
</reference>
<dbReference type="Pfam" id="PF03129">
    <property type="entry name" value="HGTP_anticodon"/>
    <property type="match status" value="1"/>
</dbReference>